<keyword evidence="8 10" id="KW-0547">Nucleotide-binding</keyword>
<comment type="similarity">
    <text evidence="10">Belongs to the argininosuccinate synthase family. Type 1 subfamily.</text>
</comment>
<dbReference type="AlphaFoldDB" id="A0A0J8FE58"/>
<gene>
    <name evidence="10" type="primary">argG</name>
    <name evidence="13" type="ORF">QP372_06025</name>
</gene>
<evidence type="ECO:0000256" key="3">
    <source>
        <dbReference type="ARBA" id="ARBA00012286"/>
    </source>
</evidence>
<dbReference type="InterPro" id="IPR001518">
    <property type="entry name" value="Arginosuc_synth"/>
</dbReference>
<dbReference type="Pfam" id="PF20979">
    <property type="entry name" value="Arginosuc_syn_C"/>
    <property type="match status" value="1"/>
</dbReference>
<feature type="binding site" evidence="10">
    <location>
        <begin position="10"/>
        <end position="18"/>
    </location>
    <ligand>
        <name>ATP</name>
        <dbReference type="ChEBI" id="CHEBI:30616"/>
    </ligand>
</feature>
<dbReference type="Proteomes" id="UP001237784">
    <property type="component" value="Unassembled WGS sequence"/>
</dbReference>
<feature type="binding site" evidence="10">
    <location>
        <position position="119"/>
    </location>
    <ligand>
        <name>ATP</name>
        <dbReference type="ChEBI" id="CHEBI:30616"/>
    </ligand>
</feature>
<evidence type="ECO:0000256" key="2">
    <source>
        <dbReference type="ARBA" id="ARBA00011881"/>
    </source>
</evidence>
<comment type="subunit">
    <text evidence="2 10">Homotetramer.</text>
</comment>
<feature type="binding site" evidence="10">
    <location>
        <position position="121"/>
    </location>
    <ligand>
        <name>L-aspartate</name>
        <dbReference type="ChEBI" id="CHEBI:29991"/>
    </ligand>
</feature>
<accession>A0A0J8FE58</accession>
<dbReference type="InterPro" id="IPR048267">
    <property type="entry name" value="Arginosuc_syn_N"/>
</dbReference>
<organism evidence="13 14">
    <name type="scientific">Gardnerella vaginalis</name>
    <dbReference type="NCBI Taxonomy" id="2702"/>
    <lineage>
        <taxon>Bacteria</taxon>
        <taxon>Bacillati</taxon>
        <taxon>Actinomycetota</taxon>
        <taxon>Actinomycetes</taxon>
        <taxon>Bifidobacteriales</taxon>
        <taxon>Bifidobacteriaceae</taxon>
        <taxon>Gardnerella</taxon>
    </lineage>
</organism>
<comment type="caution">
    <text evidence="10">Lacks conserved residue(s) required for the propagation of feature annotation.</text>
</comment>
<comment type="caution">
    <text evidence="13">The sequence shown here is derived from an EMBL/GenBank/DDBJ whole genome shotgun (WGS) entry which is preliminary data.</text>
</comment>
<dbReference type="EMBL" id="JASOME010000008">
    <property type="protein sequence ID" value="MDK7064069.1"/>
    <property type="molecule type" value="Genomic_DNA"/>
</dbReference>
<dbReference type="Gene3D" id="3.40.50.620">
    <property type="entry name" value="HUPs"/>
    <property type="match status" value="1"/>
</dbReference>
<evidence type="ECO:0000256" key="9">
    <source>
        <dbReference type="ARBA" id="ARBA00022840"/>
    </source>
</evidence>
<feature type="domain" description="Arginosuccinate synthase C-terminal" evidence="12">
    <location>
        <begin position="176"/>
        <end position="392"/>
    </location>
</feature>
<evidence type="ECO:0000256" key="8">
    <source>
        <dbReference type="ARBA" id="ARBA00022741"/>
    </source>
</evidence>
<dbReference type="GO" id="GO:0005524">
    <property type="term" value="F:ATP binding"/>
    <property type="evidence" value="ECO:0007669"/>
    <property type="project" value="UniProtKB-UniRule"/>
</dbReference>
<dbReference type="PANTHER" id="PTHR11587:SF2">
    <property type="entry name" value="ARGININOSUCCINATE SYNTHASE"/>
    <property type="match status" value="1"/>
</dbReference>
<dbReference type="Gene3D" id="1.20.5.470">
    <property type="entry name" value="Single helix bin"/>
    <property type="match status" value="1"/>
</dbReference>
<dbReference type="PROSITE" id="PS00565">
    <property type="entry name" value="ARGININOSUCCIN_SYN_2"/>
    <property type="match status" value="1"/>
</dbReference>
<feature type="binding site" evidence="10">
    <location>
        <position position="129"/>
    </location>
    <ligand>
        <name>L-citrulline</name>
        <dbReference type="ChEBI" id="CHEBI:57743"/>
    </ligand>
</feature>
<comment type="subcellular location">
    <subcellularLocation>
        <location evidence="10">Cytoplasm</location>
    </subcellularLocation>
</comment>
<feature type="binding site" evidence="10">
    <location>
        <position position="261"/>
    </location>
    <ligand>
        <name>L-citrulline</name>
        <dbReference type="ChEBI" id="CHEBI:57743"/>
    </ligand>
</feature>
<dbReference type="GO" id="GO:0004055">
    <property type="term" value="F:argininosuccinate synthase activity"/>
    <property type="evidence" value="ECO:0007669"/>
    <property type="project" value="UniProtKB-UniRule"/>
</dbReference>
<comment type="pathway">
    <text evidence="1 10">Amino-acid biosynthesis; L-arginine biosynthesis; L-arginine from L-ornithine and carbamoyl phosphate: step 2/3.</text>
</comment>
<evidence type="ECO:0000313" key="14">
    <source>
        <dbReference type="Proteomes" id="UP001237784"/>
    </source>
</evidence>
<feature type="binding site" evidence="10">
    <location>
        <position position="125"/>
    </location>
    <ligand>
        <name>L-citrulline</name>
        <dbReference type="ChEBI" id="CHEBI:57743"/>
    </ligand>
</feature>
<dbReference type="Gene3D" id="3.90.1260.10">
    <property type="entry name" value="Argininosuccinate synthetase, chain A, domain 2"/>
    <property type="match status" value="1"/>
</dbReference>
<dbReference type="RefSeq" id="WP_004115510.1">
    <property type="nucleotide sequence ID" value="NZ_CP033836.1"/>
</dbReference>
<name>A0A0J8FE58_GARVA</name>
<dbReference type="GO" id="GO:0000050">
    <property type="term" value="P:urea cycle"/>
    <property type="evidence" value="ECO:0007669"/>
    <property type="project" value="TreeGrafter"/>
</dbReference>
<feature type="domain" description="Arginosuccinate synthase-like N-terminal" evidence="11">
    <location>
        <begin position="6"/>
        <end position="167"/>
    </location>
</feature>
<dbReference type="InterPro" id="IPR023434">
    <property type="entry name" value="Arginosuc_synth_type_1_subfam"/>
</dbReference>
<keyword evidence="5 10" id="KW-0055">Arginine biosynthesis</keyword>
<dbReference type="InterPro" id="IPR018223">
    <property type="entry name" value="Arginosuc_synth_CS"/>
</dbReference>
<dbReference type="GO" id="GO:0000053">
    <property type="term" value="P:argininosuccinate metabolic process"/>
    <property type="evidence" value="ECO:0007669"/>
    <property type="project" value="TreeGrafter"/>
</dbReference>
<evidence type="ECO:0000256" key="5">
    <source>
        <dbReference type="ARBA" id="ARBA00022571"/>
    </source>
</evidence>
<evidence type="ECO:0000256" key="4">
    <source>
        <dbReference type="ARBA" id="ARBA00022490"/>
    </source>
</evidence>
<dbReference type="InterPro" id="IPR024074">
    <property type="entry name" value="AS_cat/multimer_dom_body"/>
</dbReference>
<evidence type="ECO:0000256" key="10">
    <source>
        <dbReference type="HAMAP-Rule" id="MF_00005"/>
    </source>
</evidence>
<dbReference type="NCBIfam" id="TIGR00032">
    <property type="entry name" value="argG"/>
    <property type="match status" value="1"/>
</dbReference>
<evidence type="ECO:0000256" key="6">
    <source>
        <dbReference type="ARBA" id="ARBA00022598"/>
    </source>
</evidence>
<feature type="binding site" evidence="10">
    <location>
        <position position="126"/>
    </location>
    <ligand>
        <name>L-aspartate</name>
        <dbReference type="ChEBI" id="CHEBI:29991"/>
    </ligand>
</feature>
<dbReference type="InterPro" id="IPR048268">
    <property type="entry name" value="Arginosuc_syn_C"/>
</dbReference>
<dbReference type="GO" id="GO:0005737">
    <property type="term" value="C:cytoplasm"/>
    <property type="evidence" value="ECO:0007669"/>
    <property type="project" value="UniProtKB-SubCell"/>
</dbReference>
<dbReference type="SUPFAM" id="SSF52402">
    <property type="entry name" value="Adenine nucleotide alpha hydrolases-like"/>
    <property type="match status" value="1"/>
</dbReference>
<keyword evidence="9 10" id="KW-0067">ATP-binding</keyword>
<feature type="binding site" evidence="10">
    <location>
        <position position="125"/>
    </location>
    <ligand>
        <name>L-aspartate</name>
        <dbReference type="ChEBI" id="CHEBI:29991"/>
    </ligand>
</feature>
<dbReference type="Pfam" id="PF00764">
    <property type="entry name" value="Arginosuc_synth"/>
    <property type="match status" value="1"/>
</dbReference>
<dbReference type="NCBIfam" id="NF001770">
    <property type="entry name" value="PRK00509.1"/>
    <property type="match status" value="1"/>
</dbReference>
<evidence type="ECO:0000256" key="7">
    <source>
        <dbReference type="ARBA" id="ARBA00022605"/>
    </source>
</evidence>
<dbReference type="InterPro" id="IPR014729">
    <property type="entry name" value="Rossmann-like_a/b/a_fold"/>
</dbReference>
<protein>
    <recommendedName>
        <fullName evidence="3 10">Argininosuccinate synthase</fullName>
        <ecNumber evidence="3 10">6.3.4.5</ecNumber>
    </recommendedName>
    <alternativeName>
        <fullName evidence="10">Citrulline--aspartate ligase</fullName>
    </alternativeName>
</protein>
<dbReference type="FunFam" id="3.40.50.620:FF:000038">
    <property type="entry name" value="Argininosuccinate synthase"/>
    <property type="match status" value="1"/>
</dbReference>
<keyword evidence="7 10" id="KW-0028">Amino-acid biosynthesis</keyword>
<dbReference type="PROSITE" id="PS00564">
    <property type="entry name" value="ARGININOSUCCIN_SYN_1"/>
    <property type="match status" value="1"/>
</dbReference>
<dbReference type="SUPFAM" id="SSF69864">
    <property type="entry name" value="Argininosuccinate synthetase, C-terminal domain"/>
    <property type="match status" value="1"/>
</dbReference>
<reference evidence="13" key="1">
    <citation type="submission" date="2023-05" db="EMBL/GenBank/DDBJ databases">
        <title>Cataloging the Phylogenetic Diversity of Human Bladder Bacteria.</title>
        <authorList>
            <person name="Du J."/>
        </authorList>
    </citation>
    <scope>NUCLEOTIDE SEQUENCE</scope>
    <source>
        <strain evidence="13">UMB6789</strain>
    </source>
</reference>
<evidence type="ECO:0000313" key="13">
    <source>
        <dbReference type="EMBL" id="MDK7064069.1"/>
    </source>
</evidence>
<keyword evidence="6 10" id="KW-0436">Ligase</keyword>
<dbReference type="EC" id="6.3.4.5" evidence="3 10"/>
<feature type="binding site" evidence="10">
    <location>
        <position position="177"/>
    </location>
    <ligand>
        <name>L-citrulline</name>
        <dbReference type="ChEBI" id="CHEBI:57743"/>
    </ligand>
</feature>
<dbReference type="GO" id="GO:0006526">
    <property type="term" value="P:L-arginine biosynthetic process"/>
    <property type="evidence" value="ECO:0007669"/>
    <property type="project" value="UniProtKB-UniRule"/>
</dbReference>
<evidence type="ECO:0000259" key="11">
    <source>
        <dbReference type="Pfam" id="PF00764"/>
    </source>
</evidence>
<feature type="binding site" evidence="10">
    <location>
        <position position="273"/>
    </location>
    <ligand>
        <name>L-citrulline</name>
        <dbReference type="ChEBI" id="CHEBI:57743"/>
    </ligand>
</feature>
<sequence length="404" mass="44739">MTSKKRIVLAYSGGLDTSVAIPYLKEQTGQDVVAVSLNVGQGGEALEVIKNRALACGAVESYVVDAREEFADNYCMLALKANAMYEDVYPLVSALSRPLITRHLVHAAHEFDADTIAHGCTGKGNDQVRFEVAIQSLDPDLKAISPIRDLSLTRDVEIAFANEHKLPITQSKKSPYSIDQNVWGRAIETGFLEDPWNAPTEECYSYTKNPLEATTPDEVTITFEKGIPVAIDGHSVTPLQAIEEMNKRAGAQGIGRIDIIEDRLVGIKSRELYEVPGAQALITAHQELENCCLEREQHRLKRALDKKWAEFVYDGQWFSPVVRSLNAFINETQEHVSGDIRMTLYAGKAVVTGRKSDESLYDFNLATYDSSDTFDQRASNGFIEIYGLSSKVAAARDMRVAKNN</sequence>
<dbReference type="CDD" id="cd01999">
    <property type="entry name" value="ASS"/>
    <property type="match status" value="1"/>
</dbReference>
<evidence type="ECO:0000259" key="12">
    <source>
        <dbReference type="Pfam" id="PF20979"/>
    </source>
</evidence>
<proteinExistence type="inferred from homology"/>
<dbReference type="FunFam" id="3.90.1260.10:FF:000007">
    <property type="entry name" value="Argininosuccinate synthase"/>
    <property type="match status" value="1"/>
</dbReference>
<feature type="binding site" evidence="10">
    <location>
        <position position="89"/>
    </location>
    <ligand>
        <name>L-citrulline</name>
        <dbReference type="ChEBI" id="CHEBI:57743"/>
    </ligand>
</feature>
<keyword evidence="4 10" id="KW-0963">Cytoplasm</keyword>
<evidence type="ECO:0000256" key="1">
    <source>
        <dbReference type="ARBA" id="ARBA00004967"/>
    </source>
</evidence>
<dbReference type="PANTHER" id="PTHR11587">
    <property type="entry name" value="ARGININOSUCCINATE SYNTHASE"/>
    <property type="match status" value="1"/>
</dbReference>
<comment type="catalytic activity">
    <reaction evidence="10">
        <text>L-citrulline + L-aspartate + ATP = 2-(N(omega)-L-arginino)succinate + AMP + diphosphate + H(+)</text>
        <dbReference type="Rhea" id="RHEA:10932"/>
        <dbReference type="ChEBI" id="CHEBI:15378"/>
        <dbReference type="ChEBI" id="CHEBI:29991"/>
        <dbReference type="ChEBI" id="CHEBI:30616"/>
        <dbReference type="ChEBI" id="CHEBI:33019"/>
        <dbReference type="ChEBI" id="CHEBI:57472"/>
        <dbReference type="ChEBI" id="CHEBI:57743"/>
        <dbReference type="ChEBI" id="CHEBI:456215"/>
        <dbReference type="EC" id="6.3.4.5"/>
    </reaction>
</comment>
<dbReference type="HAMAP" id="MF_00005">
    <property type="entry name" value="Arg_succ_synth_type1"/>
    <property type="match status" value="1"/>
</dbReference>